<dbReference type="EMBL" id="JADIMC010000013">
    <property type="protein sequence ID" value="MBO8475542.1"/>
    <property type="molecule type" value="Genomic_DNA"/>
</dbReference>
<evidence type="ECO:0000313" key="8">
    <source>
        <dbReference type="Proteomes" id="UP000823598"/>
    </source>
</evidence>
<organism evidence="7 8">
    <name type="scientific">Candidatus Limisoma faecipullorum</name>
    <dbReference type="NCBI Taxonomy" id="2840854"/>
    <lineage>
        <taxon>Bacteria</taxon>
        <taxon>Pseudomonadati</taxon>
        <taxon>Bacteroidota</taxon>
        <taxon>Bacteroidia</taxon>
        <taxon>Bacteroidales</taxon>
        <taxon>Candidatus Limisoma</taxon>
    </lineage>
</organism>
<protein>
    <submittedName>
        <fullName evidence="7">Nitroreductase family protein</fullName>
    </submittedName>
</protein>
<dbReference type="Gene3D" id="3.40.109.10">
    <property type="entry name" value="NADH Oxidase"/>
    <property type="match status" value="1"/>
</dbReference>
<reference evidence="7" key="2">
    <citation type="journal article" date="2021" name="PeerJ">
        <title>Extensive microbial diversity within the chicken gut microbiome revealed by metagenomics and culture.</title>
        <authorList>
            <person name="Gilroy R."/>
            <person name="Ravi A."/>
            <person name="Getino M."/>
            <person name="Pursley I."/>
            <person name="Horton D.L."/>
            <person name="Alikhan N.F."/>
            <person name="Baker D."/>
            <person name="Gharbi K."/>
            <person name="Hall N."/>
            <person name="Watson M."/>
            <person name="Adriaenssens E.M."/>
            <person name="Foster-Nyarko E."/>
            <person name="Jarju S."/>
            <person name="Secka A."/>
            <person name="Antonio M."/>
            <person name="Oren A."/>
            <person name="Chaudhuri R.R."/>
            <person name="La Ragione R."/>
            <person name="Hildebrand F."/>
            <person name="Pallen M.J."/>
        </authorList>
    </citation>
    <scope>NUCLEOTIDE SEQUENCE</scope>
    <source>
        <strain evidence="7">6919</strain>
    </source>
</reference>
<dbReference type="Proteomes" id="UP000823598">
    <property type="component" value="Unassembled WGS sequence"/>
</dbReference>
<evidence type="ECO:0000259" key="6">
    <source>
        <dbReference type="Pfam" id="PF00881"/>
    </source>
</evidence>
<evidence type="ECO:0000313" key="7">
    <source>
        <dbReference type="EMBL" id="MBO8475542.1"/>
    </source>
</evidence>
<evidence type="ECO:0000256" key="3">
    <source>
        <dbReference type="ARBA" id="ARBA00022643"/>
    </source>
</evidence>
<comment type="caution">
    <text evidence="7">The sequence shown here is derived from an EMBL/GenBank/DDBJ whole genome shotgun (WGS) entry which is preliminary data.</text>
</comment>
<dbReference type="SUPFAM" id="SSF55469">
    <property type="entry name" value="FMN-dependent nitroreductase-like"/>
    <property type="match status" value="1"/>
</dbReference>
<dbReference type="InterPro" id="IPR000415">
    <property type="entry name" value="Nitroreductase-like"/>
</dbReference>
<keyword evidence="3 5" id="KW-0288">FMN</keyword>
<dbReference type="InterPro" id="IPR029479">
    <property type="entry name" value="Nitroreductase"/>
</dbReference>
<evidence type="ECO:0000256" key="2">
    <source>
        <dbReference type="ARBA" id="ARBA00022630"/>
    </source>
</evidence>
<dbReference type="GO" id="GO:0016491">
    <property type="term" value="F:oxidoreductase activity"/>
    <property type="evidence" value="ECO:0007669"/>
    <property type="project" value="UniProtKB-UniRule"/>
</dbReference>
<accession>A0A9D9INJ4</accession>
<feature type="domain" description="Nitroreductase" evidence="6">
    <location>
        <begin position="9"/>
        <end position="164"/>
    </location>
</feature>
<dbReference type="AlphaFoldDB" id="A0A9D9INJ4"/>
<dbReference type="PANTHER" id="PTHR43425:SF2">
    <property type="entry name" value="OXYGEN-INSENSITIVE NADPH NITROREDUCTASE"/>
    <property type="match status" value="1"/>
</dbReference>
<comment type="similarity">
    <text evidence="1 5">Belongs to the flavin oxidoreductase frp family.</text>
</comment>
<evidence type="ECO:0000256" key="4">
    <source>
        <dbReference type="ARBA" id="ARBA00023002"/>
    </source>
</evidence>
<keyword evidence="4 5" id="KW-0560">Oxidoreductase</keyword>
<proteinExistence type="inferred from homology"/>
<keyword evidence="5" id="KW-0521">NADP</keyword>
<keyword evidence="2 5" id="KW-0285">Flavoprotein</keyword>
<sequence>MKTIEQVLLERRSIRRYERESIPEDTLSFIYEAIRNTPTSYNGQQFSVIDIDDQLLKEELYALTNQKQIKTCNHFMVFCADFHKIWILAKEKGIDIPEFQNTMDGVIVGVIDAALAMENALVAAVSKGLGCCCIGYARTADPFKMAELLKLPEGVFVVCGLAIGVPREMPDLKPKQPVGSIIHRNAYSADSQLLDLLKGYDAEITEYNRTRSGTKTENDWCGHILDYYREALSYRILDYLRSQGFVPSR</sequence>
<dbReference type="PIRSF" id="PIRSF005426">
    <property type="entry name" value="Frp"/>
    <property type="match status" value="1"/>
</dbReference>
<name>A0A9D9INJ4_9BACT</name>
<evidence type="ECO:0000256" key="5">
    <source>
        <dbReference type="PIRNR" id="PIRNR005426"/>
    </source>
</evidence>
<reference evidence="7" key="1">
    <citation type="submission" date="2020-10" db="EMBL/GenBank/DDBJ databases">
        <authorList>
            <person name="Gilroy R."/>
        </authorList>
    </citation>
    <scope>NUCLEOTIDE SEQUENCE</scope>
    <source>
        <strain evidence="7">6919</strain>
    </source>
</reference>
<dbReference type="InterPro" id="IPR016446">
    <property type="entry name" value="Flavin_OxRdtase_Frp"/>
</dbReference>
<dbReference type="PANTHER" id="PTHR43425">
    <property type="entry name" value="OXYGEN-INSENSITIVE NADPH NITROREDUCTASE"/>
    <property type="match status" value="1"/>
</dbReference>
<evidence type="ECO:0000256" key="1">
    <source>
        <dbReference type="ARBA" id="ARBA00008366"/>
    </source>
</evidence>
<gene>
    <name evidence="7" type="ORF">IAB88_00955</name>
</gene>
<dbReference type="Pfam" id="PF00881">
    <property type="entry name" value="Nitroreductase"/>
    <property type="match status" value="1"/>
</dbReference>